<dbReference type="PANTHER" id="PTHR43539:SF9">
    <property type="entry name" value="INDOLE-3-PYRUVATE MONOOXYGENASE YUCCA11-RELATED"/>
    <property type="match status" value="1"/>
</dbReference>
<accession>A0A9E7GAL3</accession>
<comment type="catalytic activity">
    <reaction evidence="4">
        <text>indole-3-pyruvate + NADPH + O2 + H(+) = (indol-3-yl)acetate + CO2 + NADP(+) + H2O</text>
        <dbReference type="Rhea" id="RHEA:34331"/>
        <dbReference type="ChEBI" id="CHEBI:15377"/>
        <dbReference type="ChEBI" id="CHEBI:15378"/>
        <dbReference type="ChEBI" id="CHEBI:15379"/>
        <dbReference type="ChEBI" id="CHEBI:16526"/>
        <dbReference type="ChEBI" id="CHEBI:17640"/>
        <dbReference type="ChEBI" id="CHEBI:30854"/>
        <dbReference type="ChEBI" id="CHEBI:57783"/>
        <dbReference type="ChEBI" id="CHEBI:58349"/>
        <dbReference type="EC" id="1.14.13.168"/>
    </reaction>
</comment>
<dbReference type="EC" id="1.14.13.168" evidence="3"/>
<keyword evidence="6" id="KW-0503">Monooxygenase</keyword>
<sequence length="87" mass="9562">MESLVVIVGAGPSGLAVTACLFLLSVPFVILEKEDCVASLRRKRSYDRLKLHLTKQYCALPHMPHPATTPTFIPREQTSTATWHASG</sequence>
<keyword evidence="2" id="KW-0560">Oxidoreductase</keyword>
<organism evidence="6 7">
    <name type="scientific">Musa troglodytarum</name>
    <name type="common">fe'i banana</name>
    <dbReference type="NCBI Taxonomy" id="320322"/>
    <lineage>
        <taxon>Eukaryota</taxon>
        <taxon>Viridiplantae</taxon>
        <taxon>Streptophyta</taxon>
        <taxon>Embryophyta</taxon>
        <taxon>Tracheophyta</taxon>
        <taxon>Spermatophyta</taxon>
        <taxon>Magnoliopsida</taxon>
        <taxon>Liliopsida</taxon>
        <taxon>Zingiberales</taxon>
        <taxon>Musaceae</taxon>
        <taxon>Musa</taxon>
    </lineage>
</organism>
<dbReference type="GO" id="GO:0103075">
    <property type="term" value="F:indole-3-pyruvate monooxygenase activity"/>
    <property type="evidence" value="ECO:0007669"/>
    <property type="project" value="UniProtKB-EC"/>
</dbReference>
<dbReference type="InterPro" id="IPR036188">
    <property type="entry name" value="FAD/NAD-bd_sf"/>
</dbReference>
<keyword evidence="5" id="KW-0472">Membrane</keyword>
<dbReference type="OrthoDB" id="655193at2759"/>
<evidence type="ECO:0000256" key="3">
    <source>
        <dbReference type="ARBA" id="ARBA00039148"/>
    </source>
</evidence>
<feature type="transmembrane region" description="Helical" evidence="5">
    <location>
        <begin position="6"/>
        <end position="31"/>
    </location>
</feature>
<proteinExistence type="inferred from homology"/>
<evidence type="ECO:0000256" key="1">
    <source>
        <dbReference type="ARBA" id="ARBA00009183"/>
    </source>
</evidence>
<dbReference type="EMBL" id="CP097508">
    <property type="protein sequence ID" value="URE10815.1"/>
    <property type="molecule type" value="Genomic_DNA"/>
</dbReference>
<keyword evidence="5" id="KW-0812">Transmembrane</keyword>
<evidence type="ECO:0000256" key="4">
    <source>
        <dbReference type="ARBA" id="ARBA00047707"/>
    </source>
</evidence>
<dbReference type="Gene3D" id="3.50.50.60">
    <property type="entry name" value="FAD/NAD(P)-binding domain"/>
    <property type="match status" value="1"/>
</dbReference>
<dbReference type="Proteomes" id="UP001055439">
    <property type="component" value="Chromosome 6"/>
</dbReference>
<keyword evidence="5" id="KW-1133">Transmembrane helix</keyword>
<dbReference type="GO" id="GO:0050660">
    <property type="term" value="F:flavin adenine dinucleotide binding"/>
    <property type="evidence" value="ECO:0007669"/>
    <property type="project" value="TreeGrafter"/>
</dbReference>
<evidence type="ECO:0000256" key="2">
    <source>
        <dbReference type="ARBA" id="ARBA00023002"/>
    </source>
</evidence>
<dbReference type="InterPro" id="IPR050982">
    <property type="entry name" value="Auxin_biosynth/cation_transpt"/>
</dbReference>
<gene>
    <name evidence="6" type="ORF">MUK42_11736</name>
</gene>
<dbReference type="PANTHER" id="PTHR43539">
    <property type="entry name" value="FLAVIN-BINDING MONOOXYGENASE-LIKE PROTEIN (AFU_ORTHOLOGUE AFUA_4G09220)"/>
    <property type="match status" value="1"/>
</dbReference>
<name>A0A9E7GAL3_9LILI</name>
<dbReference type="SUPFAM" id="SSF51905">
    <property type="entry name" value="FAD/NAD(P)-binding domain"/>
    <property type="match status" value="1"/>
</dbReference>
<protein>
    <recommendedName>
        <fullName evidence="3">indole-3-pyruvate monooxygenase</fullName>
        <ecNumber evidence="3">1.14.13.168</ecNumber>
    </recommendedName>
</protein>
<evidence type="ECO:0000313" key="7">
    <source>
        <dbReference type="Proteomes" id="UP001055439"/>
    </source>
</evidence>
<comment type="similarity">
    <text evidence="1">Belongs to the FMO family.</text>
</comment>
<dbReference type="AlphaFoldDB" id="A0A9E7GAL3"/>
<evidence type="ECO:0000256" key="5">
    <source>
        <dbReference type="SAM" id="Phobius"/>
    </source>
</evidence>
<evidence type="ECO:0000313" key="6">
    <source>
        <dbReference type="EMBL" id="URE10815.1"/>
    </source>
</evidence>
<reference evidence="6" key="1">
    <citation type="submission" date="2022-05" db="EMBL/GenBank/DDBJ databases">
        <title>The Musa troglodytarum L. genome provides insights into the mechanism of non-climacteric behaviour and enrichment of carotenoids.</title>
        <authorList>
            <person name="Wang J."/>
        </authorList>
    </citation>
    <scope>NUCLEOTIDE SEQUENCE</scope>
    <source>
        <tissue evidence="6">Leaf</tissue>
    </source>
</reference>
<keyword evidence="7" id="KW-1185">Reference proteome</keyword>